<keyword evidence="1" id="KW-1133">Transmembrane helix</keyword>
<sequence length="83" mass="9911">RSTFIVYLYMPKCQHSYSEVSFFPYLLYNFNHSVLYNYYISFILLNNAIISISLLRSLTLIYHPVLTIDRDSVFYFLSSLIAY</sequence>
<evidence type="ECO:0000256" key="1">
    <source>
        <dbReference type="SAM" id="Phobius"/>
    </source>
</evidence>
<proteinExistence type="evidence at transcript level"/>
<name>Q5BT88_SCHJA</name>
<dbReference type="AlphaFoldDB" id="Q5BT88"/>
<accession>Q5BT88</accession>
<keyword evidence="1" id="KW-0472">Membrane</keyword>
<reference evidence="2" key="1">
    <citation type="submission" date="2005-01" db="EMBL/GenBank/DDBJ databases">
        <authorList>
            <person name="Han Z."/>
        </authorList>
    </citation>
    <scope>NUCLEOTIDE SEQUENCE</scope>
</reference>
<dbReference type="EMBL" id="AY915026">
    <property type="protein sequence ID" value="AAX30247.2"/>
    <property type="molecule type" value="mRNA"/>
</dbReference>
<evidence type="ECO:0000313" key="2">
    <source>
        <dbReference type="EMBL" id="AAX30247.2"/>
    </source>
</evidence>
<reference evidence="2" key="2">
    <citation type="journal article" date="2006" name="PLoS Pathog.">
        <title>New perspectives on host-parasite interplay by comparative transcriptomic and proteomic analyses of Schistosoma japonicum.</title>
        <authorList>
            <person name="Liu F."/>
            <person name="Lu J."/>
            <person name="Hu W."/>
            <person name="Wang S.Y."/>
            <person name="Cui S.J."/>
            <person name="Chi M."/>
            <person name="Yan Q."/>
            <person name="Wang X.R."/>
            <person name="Song H.D."/>
            <person name="Xu X.N."/>
            <person name="Wang J.J."/>
            <person name="Zhang X.L."/>
            <person name="Zhang X."/>
            <person name="Wang Z.Q."/>
            <person name="Xue C.L."/>
            <person name="Brindley P.J."/>
            <person name="McManus D.P."/>
            <person name="Yang P.Y."/>
            <person name="Feng Z."/>
            <person name="Chen Z."/>
            <person name="Han Z.G."/>
        </authorList>
    </citation>
    <scope>NUCLEOTIDE SEQUENCE</scope>
</reference>
<feature type="transmembrane region" description="Helical" evidence="1">
    <location>
        <begin position="36"/>
        <end position="55"/>
    </location>
</feature>
<protein>
    <submittedName>
        <fullName evidence="2">SJCHGC02259 protein</fullName>
    </submittedName>
</protein>
<organism evidence="2">
    <name type="scientific">Schistosoma japonicum</name>
    <name type="common">Blood fluke</name>
    <dbReference type="NCBI Taxonomy" id="6182"/>
    <lineage>
        <taxon>Eukaryota</taxon>
        <taxon>Metazoa</taxon>
        <taxon>Spiralia</taxon>
        <taxon>Lophotrochozoa</taxon>
        <taxon>Platyhelminthes</taxon>
        <taxon>Trematoda</taxon>
        <taxon>Digenea</taxon>
        <taxon>Strigeidida</taxon>
        <taxon>Schistosomatoidea</taxon>
        <taxon>Schistosomatidae</taxon>
        <taxon>Schistosoma</taxon>
    </lineage>
</organism>
<keyword evidence="1" id="KW-0812">Transmembrane</keyword>
<feature type="non-terminal residue" evidence="2">
    <location>
        <position position="1"/>
    </location>
</feature>